<name>A0ABT5U3R5_9MICO</name>
<keyword evidence="10" id="KW-1185">Reference proteome</keyword>
<dbReference type="PANTHER" id="PTHR31566">
    <property type="entry name" value="CYTOCHROME C BIOGENESIS PROTEIN CCS1, CHLOROPLASTIC"/>
    <property type="match status" value="1"/>
</dbReference>
<reference evidence="9" key="1">
    <citation type="submission" date="2023-02" db="EMBL/GenBank/DDBJ databases">
        <title>Georgenia sp.10Sc9-8, isolated from a soil sample collected from the Taklamakan desert.</title>
        <authorList>
            <person name="Liu S."/>
        </authorList>
    </citation>
    <scope>NUCLEOTIDE SEQUENCE</scope>
    <source>
        <strain evidence="9">10Sc9-8</strain>
    </source>
</reference>
<keyword evidence="2 7" id="KW-0812">Transmembrane</keyword>
<evidence type="ECO:0000256" key="3">
    <source>
        <dbReference type="ARBA" id="ARBA00022748"/>
    </source>
</evidence>
<feature type="transmembrane region" description="Helical" evidence="7">
    <location>
        <begin position="115"/>
        <end position="133"/>
    </location>
</feature>
<feature type="transmembrane region" description="Helical" evidence="7">
    <location>
        <begin position="476"/>
        <end position="496"/>
    </location>
</feature>
<evidence type="ECO:0000256" key="2">
    <source>
        <dbReference type="ARBA" id="ARBA00022692"/>
    </source>
</evidence>
<keyword evidence="3" id="KW-0201">Cytochrome c-type biogenesis</keyword>
<protein>
    <submittedName>
        <fullName evidence="9">Cytochrome c biogenesis protein ResB</fullName>
    </submittedName>
</protein>
<keyword evidence="4 7" id="KW-1133">Transmembrane helix</keyword>
<comment type="subcellular location">
    <subcellularLocation>
        <location evidence="1">Membrane</location>
        <topology evidence="1">Multi-pass membrane protein</topology>
    </subcellularLocation>
</comment>
<feature type="domain" description="ResB-like" evidence="8">
    <location>
        <begin position="58"/>
        <end position="530"/>
    </location>
</feature>
<evidence type="ECO:0000256" key="6">
    <source>
        <dbReference type="SAM" id="MobiDB-lite"/>
    </source>
</evidence>
<feature type="compositionally biased region" description="Basic and acidic residues" evidence="6">
    <location>
        <begin position="1"/>
        <end position="36"/>
    </location>
</feature>
<organism evidence="9 10">
    <name type="scientific">Georgenia halotolerans</name>
    <dbReference type="NCBI Taxonomy" id="3028317"/>
    <lineage>
        <taxon>Bacteria</taxon>
        <taxon>Bacillati</taxon>
        <taxon>Actinomycetota</taxon>
        <taxon>Actinomycetes</taxon>
        <taxon>Micrococcales</taxon>
        <taxon>Bogoriellaceae</taxon>
        <taxon>Georgenia</taxon>
    </lineage>
</organism>
<evidence type="ECO:0000313" key="9">
    <source>
        <dbReference type="EMBL" id="MDD9207776.1"/>
    </source>
</evidence>
<dbReference type="EMBL" id="JARACI010001153">
    <property type="protein sequence ID" value="MDD9207776.1"/>
    <property type="molecule type" value="Genomic_DNA"/>
</dbReference>
<gene>
    <name evidence="9" type="ORF">PU560_15070</name>
</gene>
<dbReference type="Pfam" id="PF05140">
    <property type="entry name" value="ResB"/>
    <property type="match status" value="1"/>
</dbReference>
<dbReference type="Proteomes" id="UP001165561">
    <property type="component" value="Unassembled WGS sequence"/>
</dbReference>
<evidence type="ECO:0000259" key="8">
    <source>
        <dbReference type="Pfam" id="PF05140"/>
    </source>
</evidence>
<dbReference type="InterPro" id="IPR007816">
    <property type="entry name" value="ResB-like_domain"/>
</dbReference>
<sequence length="572" mass="61147">MGERATPTDERPSSADHAERSAPDAEVFSSKRERPEPSGPALGLRGWLRWVWRQLTSMRVALMLLLLLAVAALPGSFFPQVPQDAAAVAEYRSENPVVAPWLDRLGMFDVYASPWFGAVYLLLFVSLIGCILPRASVHLRALRTPPPRVPRSFARFPVQEERTTADGAERVTERAMSALRGRYRARVTPQGITAERGYLRETGNIVFHLSLVGILLSLAAGQLYSYRGQAVVVEGEAFANSVVDYDSYTSGTFVDDSNLAPFTFTLEEFTSEFTVDAQARDFAAHVSVVEPDGSERDETIRVNHPMSAGGANVYLSGNGFAPRVTVRDGAGQVAFSDAVPFLPEDGVYTSRGVIKVPDVSAGQEQLGLTGAFLPTADVAADGTGIRSLHPQPHDPLLVLTLWAGDLGLDAGAPQNVYELDTGGMRQVTEPTGDGAQPLTILLAPGETVELPEGLGAITFEDLPRFAALDLRHDPSLPWLLGSALAAMAGLGASLFVPRRRLWVRMTEQDGRTVVAGAALARGEDVGLAGDLRRVLDAAVPAGGAAEPSTGPPTHAGPEPARAAARRPDPEDH</sequence>
<evidence type="ECO:0000256" key="1">
    <source>
        <dbReference type="ARBA" id="ARBA00004141"/>
    </source>
</evidence>
<dbReference type="InterPro" id="IPR023494">
    <property type="entry name" value="Cyt_c_bgen_Ccs1/CcsB/ResB"/>
</dbReference>
<comment type="caution">
    <text evidence="9">The sequence shown here is derived from an EMBL/GenBank/DDBJ whole genome shotgun (WGS) entry which is preliminary data.</text>
</comment>
<feature type="transmembrane region" description="Helical" evidence="7">
    <location>
        <begin position="60"/>
        <end position="78"/>
    </location>
</feature>
<feature type="region of interest" description="Disordered" evidence="6">
    <location>
        <begin position="1"/>
        <end position="39"/>
    </location>
</feature>
<dbReference type="PANTHER" id="PTHR31566:SF0">
    <property type="entry name" value="CYTOCHROME C BIOGENESIS PROTEIN CCS1, CHLOROPLASTIC"/>
    <property type="match status" value="1"/>
</dbReference>
<evidence type="ECO:0000313" key="10">
    <source>
        <dbReference type="Proteomes" id="UP001165561"/>
    </source>
</evidence>
<feature type="region of interest" description="Disordered" evidence="6">
    <location>
        <begin position="538"/>
        <end position="572"/>
    </location>
</feature>
<accession>A0ABT5U3R5</accession>
<evidence type="ECO:0000256" key="7">
    <source>
        <dbReference type="SAM" id="Phobius"/>
    </source>
</evidence>
<keyword evidence="5 7" id="KW-0472">Membrane</keyword>
<proteinExistence type="predicted"/>
<evidence type="ECO:0000256" key="5">
    <source>
        <dbReference type="ARBA" id="ARBA00023136"/>
    </source>
</evidence>
<feature type="transmembrane region" description="Helical" evidence="7">
    <location>
        <begin position="205"/>
        <end position="224"/>
    </location>
</feature>
<evidence type="ECO:0000256" key="4">
    <source>
        <dbReference type="ARBA" id="ARBA00022989"/>
    </source>
</evidence>